<gene>
    <name evidence="2" type="ORF">AB835_12290</name>
</gene>
<keyword evidence="1" id="KW-1133">Transmembrane helix</keyword>
<evidence type="ECO:0000313" key="3">
    <source>
        <dbReference type="Proteomes" id="UP000242502"/>
    </source>
</evidence>
<dbReference type="AlphaFoldDB" id="A0A1D2QML1"/>
<accession>A0A1D2QML1</accession>
<keyword evidence="1" id="KW-0812">Transmembrane</keyword>
<evidence type="ECO:0000256" key="1">
    <source>
        <dbReference type="SAM" id="Phobius"/>
    </source>
</evidence>
<keyword evidence="1" id="KW-0472">Membrane</keyword>
<evidence type="ECO:0000313" key="2">
    <source>
        <dbReference type="EMBL" id="ODS22803.1"/>
    </source>
</evidence>
<feature type="transmembrane region" description="Helical" evidence="1">
    <location>
        <begin position="35"/>
        <end position="56"/>
    </location>
</feature>
<organism evidence="2 3">
    <name type="scientific">Candidatus Endobugula sertula</name>
    <name type="common">Bugula neritina bacterial symbiont</name>
    <dbReference type="NCBI Taxonomy" id="62101"/>
    <lineage>
        <taxon>Bacteria</taxon>
        <taxon>Pseudomonadati</taxon>
        <taxon>Pseudomonadota</taxon>
        <taxon>Gammaproteobacteria</taxon>
        <taxon>Cellvibrionales</taxon>
        <taxon>Cellvibrionaceae</taxon>
        <taxon>Candidatus Endobugula</taxon>
    </lineage>
</organism>
<feature type="transmembrane region" description="Helical" evidence="1">
    <location>
        <begin position="76"/>
        <end position="100"/>
    </location>
</feature>
<dbReference type="Proteomes" id="UP000242502">
    <property type="component" value="Unassembled WGS sequence"/>
</dbReference>
<reference evidence="2 3" key="1">
    <citation type="journal article" date="2016" name="Appl. Environ. Microbiol.">
        <title>Lack of Overt Genome Reduction in the Bryostatin-Producing Bryozoan Symbiont "Candidatus Endobugula sertula".</title>
        <authorList>
            <person name="Miller I.J."/>
            <person name="Vanee N."/>
            <person name="Fong S.S."/>
            <person name="Lim-Fong G.E."/>
            <person name="Kwan J.C."/>
        </authorList>
    </citation>
    <scope>NUCLEOTIDE SEQUENCE [LARGE SCALE GENOMIC DNA]</scope>
    <source>
        <strain evidence="2">AB1-4</strain>
    </source>
</reference>
<protein>
    <submittedName>
        <fullName evidence="2">Uncharacterized protein</fullName>
    </submittedName>
</protein>
<comment type="caution">
    <text evidence="2">The sequence shown here is derived from an EMBL/GenBank/DDBJ whole genome shotgun (WGS) entry which is preliminary data.</text>
</comment>
<dbReference type="EMBL" id="MDLC01000052">
    <property type="protein sequence ID" value="ODS22803.1"/>
    <property type="molecule type" value="Genomic_DNA"/>
</dbReference>
<name>A0A1D2QML1_9GAMM</name>
<proteinExistence type="predicted"/>
<sequence length="107" mass="12336">MWYFLEQLNSLSNILSVCVIFFVAILYLKRSLSLLSVLAFLGSLLVIASMFLRLYIPELESISLGYKKPASANPLVWILYMYGFNFGLFIFVISVFILTLKKRSEKH</sequence>
<feature type="transmembrane region" description="Helical" evidence="1">
    <location>
        <begin position="12"/>
        <end position="28"/>
    </location>
</feature>